<name>A0A9P6XQ46_RHIOR</name>
<evidence type="ECO:0000313" key="1">
    <source>
        <dbReference type="EMBL" id="KAG1529766.1"/>
    </source>
</evidence>
<dbReference type="GO" id="GO:0003676">
    <property type="term" value="F:nucleic acid binding"/>
    <property type="evidence" value="ECO:0007669"/>
    <property type="project" value="InterPro"/>
</dbReference>
<sequence length="141" mass="16817">MLIKYVNGDVHSWDEYVDTTLFACRIRKHATTGFSPYFLTYGVDPRIPGDPHRPFIHAFIEQDPELISEETLIHLRKLRESRYIAEERLQKQAQLDKMRWDSMLKNNQIQTFNVGDHVLLRHESKKGLEYNWMGPYKVIKR</sequence>
<evidence type="ECO:0000313" key="2">
    <source>
        <dbReference type="Proteomes" id="UP000717996"/>
    </source>
</evidence>
<comment type="caution">
    <text evidence="1">The sequence shown here is derived from an EMBL/GenBank/DDBJ whole genome shotgun (WGS) entry which is preliminary data.</text>
</comment>
<dbReference type="EMBL" id="JAANIT010007519">
    <property type="protein sequence ID" value="KAG1529766.1"/>
    <property type="molecule type" value="Genomic_DNA"/>
</dbReference>
<gene>
    <name evidence="1" type="ORF">G6F51_014045</name>
</gene>
<reference evidence="1" key="1">
    <citation type="journal article" date="2020" name="Microb. Genom.">
        <title>Genetic diversity of clinical and environmental Mucorales isolates obtained from an investigation of mucormycosis cases among solid organ transplant recipients.</title>
        <authorList>
            <person name="Nguyen M.H."/>
            <person name="Kaul D."/>
            <person name="Muto C."/>
            <person name="Cheng S.J."/>
            <person name="Richter R.A."/>
            <person name="Bruno V.M."/>
            <person name="Liu G."/>
            <person name="Beyhan S."/>
            <person name="Sundermann A.J."/>
            <person name="Mounaud S."/>
            <person name="Pasculle A.W."/>
            <person name="Nierman W.C."/>
            <person name="Driscoll E."/>
            <person name="Cumbie R."/>
            <person name="Clancy C.J."/>
            <person name="Dupont C.L."/>
        </authorList>
    </citation>
    <scope>NUCLEOTIDE SEQUENCE</scope>
    <source>
        <strain evidence="1">GL16</strain>
    </source>
</reference>
<proteinExistence type="predicted"/>
<dbReference type="Proteomes" id="UP000717996">
    <property type="component" value="Unassembled WGS sequence"/>
</dbReference>
<protein>
    <submittedName>
        <fullName evidence="1">Uncharacterized protein</fullName>
    </submittedName>
</protein>
<organism evidence="1 2">
    <name type="scientific">Rhizopus oryzae</name>
    <name type="common">Mucormycosis agent</name>
    <name type="synonym">Rhizopus arrhizus var. delemar</name>
    <dbReference type="NCBI Taxonomy" id="64495"/>
    <lineage>
        <taxon>Eukaryota</taxon>
        <taxon>Fungi</taxon>
        <taxon>Fungi incertae sedis</taxon>
        <taxon>Mucoromycota</taxon>
        <taxon>Mucoromycotina</taxon>
        <taxon>Mucoromycetes</taxon>
        <taxon>Mucorales</taxon>
        <taxon>Mucorineae</taxon>
        <taxon>Rhizopodaceae</taxon>
        <taxon>Rhizopus</taxon>
    </lineage>
</organism>
<accession>A0A9P6XQ46</accession>
<dbReference type="AlphaFoldDB" id="A0A9P6XQ46"/>
<dbReference type="Gene3D" id="3.30.420.10">
    <property type="entry name" value="Ribonuclease H-like superfamily/Ribonuclease H"/>
    <property type="match status" value="1"/>
</dbReference>
<dbReference type="InterPro" id="IPR036397">
    <property type="entry name" value="RNaseH_sf"/>
</dbReference>